<dbReference type="PANTHER" id="PTHR21666:SF270">
    <property type="entry name" value="MUREIN HYDROLASE ACTIVATOR ENVC"/>
    <property type="match status" value="1"/>
</dbReference>
<dbReference type="SUPFAM" id="SSF51261">
    <property type="entry name" value="Duplicated hybrid motif"/>
    <property type="match status" value="1"/>
</dbReference>
<feature type="region of interest" description="Disordered" evidence="2">
    <location>
        <begin position="200"/>
        <end position="220"/>
    </location>
</feature>
<protein>
    <submittedName>
        <fullName evidence="4">M23 family metallopeptidase</fullName>
    </submittedName>
</protein>
<proteinExistence type="predicted"/>
<feature type="region of interest" description="Disordered" evidence="2">
    <location>
        <begin position="293"/>
        <end position="313"/>
    </location>
</feature>
<organism evidence="4 5">
    <name type="scientific">Blastococcus saxobsidens</name>
    <dbReference type="NCBI Taxonomy" id="138336"/>
    <lineage>
        <taxon>Bacteria</taxon>
        <taxon>Bacillati</taxon>
        <taxon>Actinomycetota</taxon>
        <taxon>Actinomycetes</taxon>
        <taxon>Geodermatophilales</taxon>
        <taxon>Geodermatophilaceae</taxon>
        <taxon>Blastococcus</taxon>
    </lineage>
</organism>
<feature type="coiled-coil region" evidence="1">
    <location>
        <begin position="105"/>
        <end position="146"/>
    </location>
</feature>
<evidence type="ECO:0000313" key="4">
    <source>
        <dbReference type="EMBL" id="NEK86050.1"/>
    </source>
</evidence>
<gene>
    <name evidence="4" type="ORF">GCU60_09805</name>
</gene>
<dbReference type="GO" id="GO:0004222">
    <property type="term" value="F:metalloendopeptidase activity"/>
    <property type="evidence" value="ECO:0007669"/>
    <property type="project" value="TreeGrafter"/>
</dbReference>
<dbReference type="InterPro" id="IPR050570">
    <property type="entry name" value="Cell_wall_metabolism_enzyme"/>
</dbReference>
<dbReference type="RefSeq" id="WP_163204656.1">
    <property type="nucleotide sequence ID" value="NZ_JAAGWG010000012.1"/>
</dbReference>
<evidence type="ECO:0000313" key="5">
    <source>
        <dbReference type="Proteomes" id="UP000479241"/>
    </source>
</evidence>
<dbReference type="PANTHER" id="PTHR21666">
    <property type="entry name" value="PEPTIDASE-RELATED"/>
    <property type="match status" value="1"/>
</dbReference>
<evidence type="ECO:0000259" key="3">
    <source>
        <dbReference type="Pfam" id="PF01551"/>
    </source>
</evidence>
<dbReference type="Gene3D" id="2.70.70.10">
    <property type="entry name" value="Glucose Permease (Domain IIA)"/>
    <property type="match status" value="1"/>
</dbReference>
<feature type="region of interest" description="Disordered" evidence="2">
    <location>
        <begin position="1"/>
        <end position="21"/>
    </location>
</feature>
<sequence>MHQRRPTGPLTPRIGRRRPVARRSVRALRTALVGVVAGAVLLGSAGTAVALPPPPPNPSDSQLGAAQGTKDAAAAEVGRLLGLLAGAEAQLERVGIQAEAAGTAYEAAKEALEMAQAAAAQAALELQAAADEVAAAEARIALFSRDSYMQGSSLASSAALLDSRGPGELIQRAAMLDYVAENELDVLGTLEVARIRQANAESSARATRDERAAAEASAEETKAAADAQLAAQQAAYAEVDAQKAQYEEQLKAAEIQLLQLQGARNAHDQWVAQKQAEEAAAAAAAERAARAAEEAATAARNDPGGSGGASSGSGRYLKPFSGRVTSCFGPRWGVNHNGVDVASAIGTPLYAPISGTVRRAGAATGFGLAVYLEGDDGAIYVYGHINDYFVRTGDRVVAGERIAEVGNRGNSTGPHVHFEVHPNGSMYTGAADPVSWLNARGVTVGACGG</sequence>
<dbReference type="Proteomes" id="UP000479241">
    <property type="component" value="Unassembled WGS sequence"/>
</dbReference>
<name>A0A6L9W3M0_9ACTN</name>
<dbReference type="Pfam" id="PF01551">
    <property type="entry name" value="Peptidase_M23"/>
    <property type="match status" value="1"/>
</dbReference>
<dbReference type="InterPro" id="IPR016047">
    <property type="entry name" value="M23ase_b-sheet_dom"/>
</dbReference>
<evidence type="ECO:0000256" key="1">
    <source>
        <dbReference type="SAM" id="Coils"/>
    </source>
</evidence>
<dbReference type="InterPro" id="IPR011055">
    <property type="entry name" value="Dup_hybrid_motif"/>
</dbReference>
<comment type="caution">
    <text evidence="4">The sequence shown here is derived from an EMBL/GenBank/DDBJ whole genome shotgun (WGS) entry which is preliminary data.</text>
</comment>
<evidence type="ECO:0000256" key="2">
    <source>
        <dbReference type="SAM" id="MobiDB-lite"/>
    </source>
</evidence>
<dbReference type="CDD" id="cd12797">
    <property type="entry name" value="M23_peptidase"/>
    <property type="match status" value="1"/>
</dbReference>
<accession>A0A6L9W3M0</accession>
<keyword evidence="1" id="KW-0175">Coiled coil</keyword>
<reference evidence="4 5" key="1">
    <citation type="submission" date="2019-12" db="EMBL/GenBank/DDBJ databases">
        <title>the WGS of Blastococcus saxobsidens 67B17.</title>
        <authorList>
            <person name="Jiang Z."/>
        </authorList>
    </citation>
    <scope>NUCLEOTIDE SEQUENCE [LARGE SCALE GENOMIC DNA]</scope>
    <source>
        <strain evidence="4 5">67B17</strain>
    </source>
</reference>
<dbReference type="EMBL" id="JAAGWG010000012">
    <property type="protein sequence ID" value="NEK86050.1"/>
    <property type="molecule type" value="Genomic_DNA"/>
</dbReference>
<feature type="compositionally biased region" description="Basic and acidic residues" evidence="2">
    <location>
        <begin position="206"/>
        <end position="220"/>
    </location>
</feature>
<dbReference type="AlphaFoldDB" id="A0A6L9W3M0"/>
<feature type="domain" description="M23ase beta-sheet core" evidence="3">
    <location>
        <begin position="335"/>
        <end position="425"/>
    </location>
</feature>